<name>A0A249KV13_9ACTN</name>
<evidence type="ECO:0000313" key="1">
    <source>
        <dbReference type="EMBL" id="ASY20642.1"/>
    </source>
</evidence>
<dbReference type="Proteomes" id="UP000217186">
    <property type="component" value="Chromosome"/>
</dbReference>
<evidence type="ECO:0000313" key="2">
    <source>
        <dbReference type="Proteomes" id="UP000217186"/>
    </source>
</evidence>
<sequence>MELRFTNELIEWRGPAPFYFIQTPADITEEIKVIAAAKTYGWGVLHTNVTINTTQWKTALIPKDGAYLVPIKNAIRLPQKLELGQRVDVRLSFDL</sequence>
<dbReference type="EMBL" id="CP016776">
    <property type="protein sequence ID" value="ASY20642.1"/>
    <property type="molecule type" value="Genomic_DNA"/>
</dbReference>
<dbReference type="AlphaFoldDB" id="A0A249KV13"/>
<dbReference type="SUPFAM" id="SSF141694">
    <property type="entry name" value="AF2212/PG0164-like"/>
    <property type="match status" value="1"/>
</dbReference>
<proteinExistence type="predicted"/>
<keyword evidence="2" id="KW-1185">Reference proteome</keyword>
<dbReference type="InterPro" id="IPR015018">
    <property type="entry name" value="DUF1905"/>
</dbReference>
<dbReference type="Pfam" id="PF08922">
    <property type="entry name" value="DUF1905"/>
    <property type="match status" value="1"/>
</dbReference>
<dbReference type="KEGG" id="pvn:A7sIIA15_04860"/>
<gene>
    <name evidence="1" type="ORF">A7sIIA15_04860</name>
</gene>
<dbReference type="RefSeq" id="WP_095686457.1">
    <property type="nucleotide sequence ID" value="NZ_CP016776.1"/>
</dbReference>
<dbReference type="InterPro" id="IPR037079">
    <property type="entry name" value="AF2212/PG0164-like_sf"/>
</dbReference>
<dbReference type="Gene3D" id="2.40.30.100">
    <property type="entry name" value="AF2212/PG0164-like"/>
    <property type="match status" value="1"/>
</dbReference>
<dbReference type="OrthoDB" id="9808666at2"/>
<protein>
    <submittedName>
        <fullName evidence="1">DUF1501 domain-containing protein</fullName>
    </submittedName>
</protein>
<reference evidence="1 2" key="1">
    <citation type="submission" date="2016-07" db="EMBL/GenBank/DDBJ databases">
        <title>High microdiversification within the ubiquitous acI lineage of Actinobacteria.</title>
        <authorList>
            <person name="Neuenschwander S.M."/>
            <person name="Salcher M."/>
            <person name="Ghai R."/>
            <person name="Pernthaler J."/>
        </authorList>
    </citation>
    <scope>NUCLEOTIDE SEQUENCE [LARGE SCALE GENOMIC DNA]</scope>
    <source>
        <strain evidence="1">MMS-IIA-15</strain>
    </source>
</reference>
<accession>A0A249KV13</accession>
<organism evidence="1 2">
    <name type="scientific">Candidatus Planktophila vernalis</name>
    <dbReference type="NCBI Taxonomy" id="1884907"/>
    <lineage>
        <taxon>Bacteria</taxon>
        <taxon>Bacillati</taxon>
        <taxon>Actinomycetota</taxon>
        <taxon>Actinomycetes</taxon>
        <taxon>Candidatus Nanopelagicales</taxon>
        <taxon>Candidatus Nanopelagicaceae</taxon>
        <taxon>Candidatus Planktophila</taxon>
    </lineage>
</organism>